<gene>
    <name evidence="2" type="ORF">NDU88_005107</name>
</gene>
<keyword evidence="3" id="KW-1185">Reference proteome</keyword>
<evidence type="ECO:0000313" key="3">
    <source>
        <dbReference type="Proteomes" id="UP001066276"/>
    </source>
</evidence>
<feature type="region of interest" description="Disordered" evidence="1">
    <location>
        <begin position="100"/>
        <end position="140"/>
    </location>
</feature>
<accession>A0AAV7PH34</accession>
<reference evidence="2" key="1">
    <citation type="journal article" date="2022" name="bioRxiv">
        <title>Sequencing and chromosome-scale assembly of the giantPleurodeles waltlgenome.</title>
        <authorList>
            <person name="Brown T."/>
            <person name="Elewa A."/>
            <person name="Iarovenko S."/>
            <person name="Subramanian E."/>
            <person name="Araus A.J."/>
            <person name="Petzold A."/>
            <person name="Susuki M."/>
            <person name="Suzuki K.-i.T."/>
            <person name="Hayashi T."/>
            <person name="Toyoda A."/>
            <person name="Oliveira C."/>
            <person name="Osipova E."/>
            <person name="Leigh N.D."/>
            <person name="Simon A."/>
            <person name="Yun M.H."/>
        </authorList>
    </citation>
    <scope>NUCLEOTIDE SEQUENCE</scope>
    <source>
        <strain evidence="2">20211129_DDA</strain>
        <tissue evidence="2">Liver</tissue>
    </source>
</reference>
<proteinExistence type="predicted"/>
<dbReference type="Proteomes" id="UP001066276">
    <property type="component" value="Chromosome 7"/>
</dbReference>
<organism evidence="2 3">
    <name type="scientific">Pleurodeles waltl</name>
    <name type="common">Iberian ribbed newt</name>
    <dbReference type="NCBI Taxonomy" id="8319"/>
    <lineage>
        <taxon>Eukaryota</taxon>
        <taxon>Metazoa</taxon>
        <taxon>Chordata</taxon>
        <taxon>Craniata</taxon>
        <taxon>Vertebrata</taxon>
        <taxon>Euteleostomi</taxon>
        <taxon>Amphibia</taxon>
        <taxon>Batrachia</taxon>
        <taxon>Caudata</taxon>
        <taxon>Salamandroidea</taxon>
        <taxon>Salamandridae</taxon>
        <taxon>Pleurodelinae</taxon>
        <taxon>Pleurodeles</taxon>
    </lineage>
</organism>
<feature type="compositionally biased region" description="Pro residues" evidence="1">
    <location>
        <begin position="111"/>
        <end position="128"/>
    </location>
</feature>
<feature type="region of interest" description="Disordered" evidence="1">
    <location>
        <begin position="21"/>
        <end position="44"/>
    </location>
</feature>
<comment type="caution">
    <text evidence="2">The sequence shown here is derived from an EMBL/GenBank/DDBJ whole genome shotgun (WGS) entry which is preliminary data.</text>
</comment>
<dbReference type="EMBL" id="JANPWB010000011">
    <property type="protein sequence ID" value="KAJ1126701.1"/>
    <property type="molecule type" value="Genomic_DNA"/>
</dbReference>
<evidence type="ECO:0000313" key="2">
    <source>
        <dbReference type="EMBL" id="KAJ1126701.1"/>
    </source>
</evidence>
<evidence type="ECO:0000256" key="1">
    <source>
        <dbReference type="SAM" id="MobiDB-lite"/>
    </source>
</evidence>
<protein>
    <submittedName>
        <fullName evidence="2">Uncharacterized protein</fullName>
    </submittedName>
</protein>
<name>A0AAV7PH34_PLEWA</name>
<dbReference type="AlphaFoldDB" id="A0AAV7PH34"/>
<sequence length="179" mass="19765">MVRLQDERDAQILCAAGTRKADRMQGSGRGEAQGIDSDSTPTTRNWALETAGNDSIRKIMTCLRARYWHEQARIRAVRAVRTVEVRFLLDCYHRLARDHRRVGDGCSPSRQLPPGPEARAGKPPPRQRTPPAQLQVPAQEGETIVALTPTCAAPGAWVARQQERRGAAREYLPSFGGSA</sequence>